<dbReference type="EMBL" id="JBHFFA010000001">
    <property type="protein sequence ID" value="KAL2654239.1"/>
    <property type="molecule type" value="Genomic_DNA"/>
</dbReference>
<feature type="region of interest" description="Disordered" evidence="1">
    <location>
        <begin position="1"/>
        <end position="26"/>
    </location>
</feature>
<feature type="region of interest" description="Disordered" evidence="1">
    <location>
        <begin position="126"/>
        <end position="158"/>
    </location>
</feature>
<dbReference type="AlphaFoldDB" id="A0ABD1ZS26"/>
<name>A0ABD1ZS26_9MARC</name>
<keyword evidence="3" id="KW-1185">Reference proteome</keyword>
<protein>
    <submittedName>
        <fullName evidence="2">Uncharacterized protein</fullName>
    </submittedName>
</protein>
<comment type="caution">
    <text evidence="2">The sequence shown here is derived from an EMBL/GenBank/DDBJ whole genome shotgun (WGS) entry which is preliminary data.</text>
</comment>
<evidence type="ECO:0000313" key="3">
    <source>
        <dbReference type="Proteomes" id="UP001605036"/>
    </source>
</evidence>
<evidence type="ECO:0000313" key="2">
    <source>
        <dbReference type="EMBL" id="KAL2654239.1"/>
    </source>
</evidence>
<dbReference type="Proteomes" id="UP001605036">
    <property type="component" value="Unassembled WGS sequence"/>
</dbReference>
<proteinExistence type="predicted"/>
<sequence length="158" mass="17753">MGSRFIPDGLIVRPEDGDDGERDPFSIVDRQSSKRLRSLFLNLENRWETLPEQLQLKKRDLPNLLLEVEEDRLKHAKITLGSGAMETGSSQLIEEEIVEAVLQQAQSSGGNVRAMELEPLREQEFEEIPPQAQLEKAQPEAGSAEGPKVSILEKLVMH</sequence>
<accession>A0ABD1ZS26</accession>
<reference evidence="2 3" key="1">
    <citation type="submission" date="2024-09" db="EMBL/GenBank/DDBJ databases">
        <title>Chromosome-scale assembly of Riccia fluitans.</title>
        <authorList>
            <person name="Paukszto L."/>
            <person name="Sawicki J."/>
            <person name="Karawczyk K."/>
            <person name="Piernik-Szablinska J."/>
            <person name="Szczecinska M."/>
            <person name="Mazdziarz M."/>
        </authorList>
    </citation>
    <scope>NUCLEOTIDE SEQUENCE [LARGE SCALE GENOMIC DNA]</scope>
    <source>
        <strain evidence="2">Rf_01</strain>
        <tissue evidence="2">Aerial parts of the thallus</tissue>
    </source>
</reference>
<evidence type="ECO:0000256" key="1">
    <source>
        <dbReference type="SAM" id="MobiDB-lite"/>
    </source>
</evidence>
<organism evidence="2 3">
    <name type="scientific">Riccia fluitans</name>
    <dbReference type="NCBI Taxonomy" id="41844"/>
    <lineage>
        <taxon>Eukaryota</taxon>
        <taxon>Viridiplantae</taxon>
        <taxon>Streptophyta</taxon>
        <taxon>Embryophyta</taxon>
        <taxon>Marchantiophyta</taxon>
        <taxon>Marchantiopsida</taxon>
        <taxon>Marchantiidae</taxon>
        <taxon>Marchantiales</taxon>
        <taxon>Ricciaceae</taxon>
        <taxon>Riccia</taxon>
    </lineage>
</organism>
<gene>
    <name evidence="2" type="ORF">R1flu_022367</name>
</gene>